<protein>
    <recommendedName>
        <fullName evidence="2">DUF6630 domain-containing protein</fullName>
    </recommendedName>
</protein>
<dbReference type="InterPro" id="IPR046582">
    <property type="entry name" value="DUF6630"/>
</dbReference>
<dbReference type="Proteomes" id="UP001430360">
    <property type="component" value="Unassembled WGS sequence"/>
</dbReference>
<gene>
    <name evidence="3" type="ORF">LTT95_15495</name>
</gene>
<feature type="domain" description="DUF6630" evidence="2">
    <location>
        <begin position="38"/>
        <end position="183"/>
    </location>
</feature>
<dbReference type="EMBL" id="JAJQKU010000005">
    <property type="protein sequence ID" value="MCD9098345.1"/>
    <property type="molecule type" value="Genomic_DNA"/>
</dbReference>
<comment type="caution">
    <text evidence="3">The sequence shown here is derived from an EMBL/GenBank/DDBJ whole genome shotgun (WGS) entry which is preliminary data.</text>
</comment>
<sequence>MAAHEHEFDPDDNFSFGAPERDDGEDEAHDGDLEAIAWQWLLRINPGDEDAATQQFQAFREALGDDDVQDAVQAALESATDWRASFRVPEDERATLIDVIDTLAERFRVELDWGVEDPTDDVALGSASTHALIDTAYDQLRVAGYTLWTWDTGDDSVAGVMAPRDDDEGMRVIGNALGLDVRPGAG</sequence>
<feature type="region of interest" description="Disordered" evidence="1">
    <location>
        <begin position="1"/>
        <end position="30"/>
    </location>
</feature>
<reference evidence="3" key="2">
    <citation type="journal article" date="2022" name="Syst. Appl. Microbiol.">
        <title>Physiological and genomic characterisation of Luteimonas fraxinea sp. nov., a bacterial species associated with trees tolerant to ash dieback.</title>
        <authorList>
            <person name="Ulrich K."/>
            <person name="Becker R."/>
            <person name="Behrendt U."/>
            <person name="Kube M."/>
            <person name="Schneck V."/>
            <person name="Ulrich A."/>
        </authorList>
    </citation>
    <scope>NUCLEOTIDE SEQUENCE</scope>
    <source>
        <strain evidence="3">A1P009</strain>
    </source>
</reference>
<keyword evidence="4" id="KW-1185">Reference proteome</keyword>
<organism evidence="3 4">
    <name type="scientific">Luteimonas fraxinea</name>
    <dbReference type="NCBI Taxonomy" id="2901869"/>
    <lineage>
        <taxon>Bacteria</taxon>
        <taxon>Pseudomonadati</taxon>
        <taxon>Pseudomonadota</taxon>
        <taxon>Gammaproteobacteria</taxon>
        <taxon>Lysobacterales</taxon>
        <taxon>Lysobacteraceae</taxon>
        <taxon>Luteimonas</taxon>
    </lineage>
</organism>
<proteinExistence type="predicted"/>
<evidence type="ECO:0000313" key="3">
    <source>
        <dbReference type="EMBL" id="MCD9098345.1"/>
    </source>
</evidence>
<reference evidence="3" key="1">
    <citation type="submission" date="2021-12" db="EMBL/GenBank/DDBJ databases">
        <authorList>
            <person name="Ulrich A."/>
        </authorList>
    </citation>
    <scope>NUCLEOTIDE SEQUENCE</scope>
    <source>
        <strain evidence="3">A1P009</strain>
    </source>
</reference>
<dbReference type="RefSeq" id="WP_232137617.1">
    <property type="nucleotide sequence ID" value="NZ_CP089507.1"/>
</dbReference>
<accession>A0ABS8UHF2</accession>
<evidence type="ECO:0000313" key="4">
    <source>
        <dbReference type="Proteomes" id="UP001430360"/>
    </source>
</evidence>
<evidence type="ECO:0000256" key="1">
    <source>
        <dbReference type="SAM" id="MobiDB-lite"/>
    </source>
</evidence>
<dbReference type="Pfam" id="PF20335">
    <property type="entry name" value="DUF6630"/>
    <property type="match status" value="1"/>
</dbReference>
<name>A0ABS8UHF2_9GAMM</name>
<evidence type="ECO:0000259" key="2">
    <source>
        <dbReference type="Pfam" id="PF20335"/>
    </source>
</evidence>